<evidence type="ECO:0000256" key="8">
    <source>
        <dbReference type="ARBA" id="ARBA00022840"/>
    </source>
</evidence>
<dbReference type="Gene3D" id="1.10.287.130">
    <property type="match status" value="1"/>
</dbReference>
<feature type="domain" description="Histidine kinase" evidence="14">
    <location>
        <begin position="254"/>
        <end position="477"/>
    </location>
</feature>
<dbReference type="InterPro" id="IPR003661">
    <property type="entry name" value="HisK_dim/P_dom"/>
</dbReference>
<dbReference type="GO" id="GO:0005524">
    <property type="term" value="F:ATP binding"/>
    <property type="evidence" value="ECO:0007669"/>
    <property type="project" value="UniProtKB-KW"/>
</dbReference>
<comment type="catalytic activity">
    <reaction evidence="1">
        <text>ATP + protein L-histidine = ADP + protein N-phospho-L-histidine.</text>
        <dbReference type="EC" id="2.7.13.3"/>
    </reaction>
</comment>
<evidence type="ECO:0000256" key="3">
    <source>
        <dbReference type="ARBA" id="ARBA00022553"/>
    </source>
</evidence>
<keyword evidence="9" id="KW-0902">Two-component regulatory system</keyword>
<evidence type="ECO:0000256" key="9">
    <source>
        <dbReference type="ARBA" id="ARBA00023012"/>
    </source>
</evidence>
<feature type="transmembrane region" description="Helical" evidence="13">
    <location>
        <begin position="15"/>
        <end position="36"/>
    </location>
</feature>
<dbReference type="InterPro" id="IPR003594">
    <property type="entry name" value="HATPase_dom"/>
</dbReference>
<dbReference type="EC" id="2.7.13.3" evidence="2"/>
<organism evidence="16 17">
    <name type="scientific">Vibrio quintilis</name>
    <dbReference type="NCBI Taxonomy" id="1117707"/>
    <lineage>
        <taxon>Bacteria</taxon>
        <taxon>Pseudomonadati</taxon>
        <taxon>Pseudomonadota</taxon>
        <taxon>Gammaproteobacteria</taxon>
        <taxon>Vibrionales</taxon>
        <taxon>Vibrionaceae</taxon>
        <taxon>Vibrio</taxon>
    </lineage>
</organism>
<dbReference type="InterPro" id="IPR005467">
    <property type="entry name" value="His_kinase_dom"/>
</dbReference>
<dbReference type="GO" id="GO:0000155">
    <property type="term" value="F:phosphorelay sensor kinase activity"/>
    <property type="evidence" value="ECO:0007669"/>
    <property type="project" value="InterPro"/>
</dbReference>
<dbReference type="SUPFAM" id="SSF55874">
    <property type="entry name" value="ATPase domain of HSP90 chaperone/DNA topoisomerase II/histidine kinase"/>
    <property type="match status" value="1"/>
</dbReference>
<dbReference type="PANTHER" id="PTHR45339">
    <property type="entry name" value="HYBRID SIGNAL TRANSDUCTION HISTIDINE KINASE J"/>
    <property type="match status" value="1"/>
</dbReference>
<dbReference type="InterPro" id="IPR036097">
    <property type="entry name" value="HisK_dim/P_sf"/>
</dbReference>
<evidence type="ECO:0000256" key="13">
    <source>
        <dbReference type="SAM" id="Phobius"/>
    </source>
</evidence>
<dbReference type="Pfam" id="PF00512">
    <property type="entry name" value="HisKA"/>
    <property type="match status" value="1"/>
</dbReference>
<sequence length="633" mass="71472">MSRMRHFALHLIGKWKLILFAFIYTVSCTFFVSYIYDQTKKSIDEEINTRLYSGALMAVAILGDHFHDHLVDKFSRTKEQDWQNIQSLTHFSHKLKLAHIYTVIERNGMPVLTSSSASEKELESNKYVRFFDSYRDASPELLQALHEKRVIITNYTDRWGDFRAVFVPVSSADGTAYIAGAEVSLADYYSHLHGQILHLAGFSIFLFIDFSIFLVIYISYSIYLSYSRSRAAVLEAQQESAEAANQAKSRFVAVMSHELRTPLNGVIGATELLTGTQLNSAQQEYLHVIHSGSKSLLSIVNELLDLSKIEAGQESLEADNFALEPFLQLILSQIQPQLSSPDIQLTYHLSEHVPGFIRADEDKLRRILLNLCSNAAKYTEQGQIHVEIVAELTKNEEQLKLGFRIQDTGIGMSSEEVEQLFQPFTRIRSYHQKKQIQGTGLGLTISRHLVQMMGGDITVESRSGVGSLFSFDVYVQSVDFLARQISGDCHDTFSAAQAPQLRALVVDDSEVNQYVARKMLEKAGHLAETSGDCDEVLQLVQMKAYDVILMDINIDGEMTGTDLTNRIRQMPNISQPYISAYTANAYAQDIRKYYESGMDDVLIKPIQLKSLRELLLRVQKSSEDKDSVAADNF</sequence>
<dbReference type="Gene3D" id="3.30.565.10">
    <property type="entry name" value="Histidine kinase-like ATPase, C-terminal domain"/>
    <property type="match status" value="1"/>
</dbReference>
<dbReference type="Gene3D" id="3.40.50.2300">
    <property type="match status" value="1"/>
</dbReference>
<dbReference type="SUPFAM" id="SSF52172">
    <property type="entry name" value="CheY-like"/>
    <property type="match status" value="1"/>
</dbReference>
<evidence type="ECO:0000256" key="6">
    <source>
        <dbReference type="ARBA" id="ARBA00022777"/>
    </source>
</evidence>
<name>A0A1M7YVS3_9VIBR</name>
<dbReference type="GO" id="GO:0016787">
    <property type="term" value="F:hydrolase activity"/>
    <property type="evidence" value="ECO:0007669"/>
    <property type="project" value="UniProtKB-KW"/>
</dbReference>
<keyword evidence="6" id="KW-0418">Kinase</keyword>
<comment type="subunit">
    <text evidence="10">At low DSF concentrations, interacts with RpfF.</text>
</comment>
<dbReference type="Proteomes" id="UP000184600">
    <property type="component" value="Unassembled WGS sequence"/>
</dbReference>
<dbReference type="Pfam" id="PF02518">
    <property type="entry name" value="HATPase_c"/>
    <property type="match status" value="1"/>
</dbReference>
<evidence type="ECO:0000256" key="12">
    <source>
        <dbReference type="PROSITE-ProRule" id="PRU00169"/>
    </source>
</evidence>
<dbReference type="InterPro" id="IPR004358">
    <property type="entry name" value="Sig_transdc_His_kin-like_C"/>
</dbReference>
<proteinExistence type="predicted"/>
<keyword evidence="5" id="KW-0547">Nucleotide-binding</keyword>
<evidence type="ECO:0000313" key="17">
    <source>
        <dbReference type="Proteomes" id="UP000184600"/>
    </source>
</evidence>
<dbReference type="PRINTS" id="PR00344">
    <property type="entry name" value="BCTRLSENSOR"/>
</dbReference>
<evidence type="ECO:0000256" key="2">
    <source>
        <dbReference type="ARBA" id="ARBA00012438"/>
    </source>
</evidence>
<evidence type="ECO:0000259" key="15">
    <source>
        <dbReference type="PROSITE" id="PS50110"/>
    </source>
</evidence>
<dbReference type="PROSITE" id="PS50110">
    <property type="entry name" value="RESPONSE_REGULATORY"/>
    <property type="match status" value="1"/>
</dbReference>
<reference evidence="17" key="1">
    <citation type="submission" date="2016-12" db="EMBL/GenBank/DDBJ databases">
        <authorList>
            <person name="Rodrigo-Torres L."/>
            <person name="Arahal R.D."/>
            <person name="Lucena T."/>
        </authorList>
    </citation>
    <scope>NUCLEOTIDE SEQUENCE [LARGE SCALE GENOMIC DNA]</scope>
</reference>
<dbReference type="SMART" id="SM00387">
    <property type="entry name" value="HATPase_c"/>
    <property type="match status" value="1"/>
</dbReference>
<feature type="transmembrane region" description="Helical" evidence="13">
    <location>
        <begin position="196"/>
        <end position="220"/>
    </location>
</feature>
<dbReference type="CDD" id="cd16922">
    <property type="entry name" value="HATPase_EvgS-ArcB-TorS-like"/>
    <property type="match status" value="1"/>
</dbReference>
<keyword evidence="13" id="KW-0812">Transmembrane</keyword>
<evidence type="ECO:0000256" key="7">
    <source>
        <dbReference type="ARBA" id="ARBA00022801"/>
    </source>
</evidence>
<dbReference type="FunFam" id="1.10.287.130:FF:000002">
    <property type="entry name" value="Two-component osmosensing histidine kinase"/>
    <property type="match status" value="1"/>
</dbReference>
<dbReference type="STRING" id="1117707.VQ7734_02450"/>
<evidence type="ECO:0000313" key="16">
    <source>
        <dbReference type="EMBL" id="SHO56681.1"/>
    </source>
</evidence>
<dbReference type="SMART" id="SM00448">
    <property type="entry name" value="REC"/>
    <property type="match status" value="1"/>
</dbReference>
<evidence type="ECO:0000256" key="4">
    <source>
        <dbReference type="ARBA" id="ARBA00022679"/>
    </source>
</evidence>
<protein>
    <recommendedName>
        <fullName evidence="11">Sensory/regulatory protein RpfC</fullName>
        <ecNumber evidence="2">2.7.13.3</ecNumber>
    </recommendedName>
</protein>
<evidence type="ECO:0000256" key="10">
    <source>
        <dbReference type="ARBA" id="ARBA00064003"/>
    </source>
</evidence>
<dbReference type="CDD" id="cd17546">
    <property type="entry name" value="REC_hyHK_CKI1_RcsC-like"/>
    <property type="match status" value="1"/>
</dbReference>
<evidence type="ECO:0000259" key="14">
    <source>
        <dbReference type="PROSITE" id="PS50109"/>
    </source>
</evidence>
<dbReference type="EMBL" id="FRFG01000027">
    <property type="protein sequence ID" value="SHO56681.1"/>
    <property type="molecule type" value="Genomic_DNA"/>
</dbReference>
<evidence type="ECO:0000256" key="1">
    <source>
        <dbReference type="ARBA" id="ARBA00000085"/>
    </source>
</evidence>
<gene>
    <name evidence="16" type="primary">arcB_1</name>
    <name evidence="16" type="ORF">VQ7734_02450</name>
</gene>
<keyword evidence="8" id="KW-0067">ATP-binding</keyword>
<feature type="modified residue" description="4-aspartylphosphate" evidence="12">
    <location>
        <position position="551"/>
    </location>
</feature>
<dbReference type="InterPro" id="IPR001789">
    <property type="entry name" value="Sig_transdc_resp-reg_receiver"/>
</dbReference>
<dbReference type="SUPFAM" id="SSF47384">
    <property type="entry name" value="Homodimeric domain of signal transducing histidine kinase"/>
    <property type="match status" value="1"/>
</dbReference>
<keyword evidence="17" id="KW-1185">Reference proteome</keyword>
<keyword evidence="7" id="KW-0378">Hydrolase</keyword>
<keyword evidence="13" id="KW-0472">Membrane</keyword>
<dbReference type="FunFam" id="3.30.565.10:FF:000010">
    <property type="entry name" value="Sensor histidine kinase RcsC"/>
    <property type="match status" value="1"/>
</dbReference>
<dbReference type="PANTHER" id="PTHR45339:SF1">
    <property type="entry name" value="HYBRID SIGNAL TRANSDUCTION HISTIDINE KINASE J"/>
    <property type="match status" value="1"/>
</dbReference>
<keyword evidence="4 16" id="KW-0808">Transferase</keyword>
<dbReference type="CDD" id="cd00082">
    <property type="entry name" value="HisKA"/>
    <property type="match status" value="1"/>
</dbReference>
<evidence type="ECO:0000256" key="11">
    <source>
        <dbReference type="ARBA" id="ARBA00068150"/>
    </source>
</evidence>
<dbReference type="PROSITE" id="PS50109">
    <property type="entry name" value="HIS_KIN"/>
    <property type="match status" value="1"/>
</dbReference>
<feature type="domain" description="Response regulatory" evidence="15">
    <location>
        <begin position="502"/>
        <end position="619"/>
    </location>
</feature>
<dbReference type="InterPro" id="IPR036890">
    <property type="entry name" value="HATPase_C_sf"/>
</dbReference>
<dbReference type="SMART" id="SM00388">
    <property type="entry name" value="HisKA"/>
    <property type="match status" value="1"/>
</dbReference>
<keyword evidence="13" id="KW-1133">Transmembrane helix</keyword>
<dbReference type="AlphaFoldDB" id="A0A1M7YVS3"/>
<keyword evidence="3 12" id="KW-0597">Phosphoprotein</keyword>
<accession>A0A1M7YVS3</accession>
<evidence type="ECO:0000256" key="5">
    <source>
        <dbReference type="ARBA" id="ARBA00022741"/>
    </source>
</evidence>
<dbReference type="Pfam" id="PF00072">
    <property type="entry name" value="Response_reg"/>
    <property type="match status" value="1"/>
</dbReference>
<dbReference type="InterPro" id="IPR011006">
    <property type="entry name" value="CheY-like_superfamily"/>
</dbReference>